<name>A0A448XGQ9_9PLAT</name>
<accession>A0A448XGQ9</accession>
<dbReference type="Pfam" id="PF20258">
    <property type="entry name" value="tRNA_Me_trans_C"/>
    <property type="match status" value="1"/>
</dbReference>
<protein>
    <recommendedName>
        <fullName evidence="1">tRNA-specific 2-thiouridylase MnmA-like C-terminal domain-containing protein</fullName>
    </recommendedName>
</protein>
<dbReference type="AlphaFoldDB" id="A0A448XGQ9"/>
<comment type="caution">
    <text evidence="2">The sequence shown here is derived from an EMBL/GenBank/DDBJ whole genome shotgun (WGS) entry which is preliminary data.</text>
</comment>
<organism evidence="2 3">
    <name type="scientific">Protopolystoma xenopodis</name>
    <dbReference type="NCBI Taxonomy" id="117903"/>
    <lineage>
        <taxon>Eukaryota</taxon>
        <taxon>Metazoa</taxon>
        <taxon>Spiralia</taxon>
        <taxon>Lophotrochozoa</taxon>
        <taxon>Platyhelminthes</taxon>
        <taxon>Monogenea</taxon>
        <taxon>Polyopisthocotylea</taxon>
        <taxon>Polystomatidea</taxon>
        <taxon>Polystomatidae</taxon>
        <taxon>Protopolystoma</taxon>
    </lineage>
</organism>
<evidence type="ECO:0000313" key="3">
    <source>
        <dbReference type="Proteomes" id="UP000784294"/>
    </source>
</evidence>
<evidence type="ECO:0000259" key="1">
    <source>
        <dbReference type="Pfam" id="PF20258"/>
    </source>
</evidence>
<dbReference type="InterPro" id="IPR046885">
    <property type="entry name" value="MnmA-like_C"/>
</dbReference>
<dbReference type="Proteomes" id="UP000784294">
    <property type="component" value="Unassembled WGS sequence"/>
</dbReference>
<dbReference type="OrthoDB" id="3685at2759"/>
<dbReference type="EMBL" id="CAAALY010252184">
    <property type="protein sequence ID" value="VEL36415.1"/>
    <property type="molecule type" value="Genomic_DNA"/>
</dbReference>
<dbReference type="Gene3D" id="2.40.30.10">
    <property type="entry name" value="Translation factors"/>
    <property type="match status" value="1"/>
</dbReference>
<keyword evidence="3" id="KW-1185">Reference proteome</keyword>
<reference evidence="2" key="1">
    <citation type="submission" date="2018-11" db="EMBL/GenBank/DDBJ databases">
        <authorList>
            <consortium name="Pathogen Informatics"/>
        </authorList>
    </citation>
    <scope>NUCLEOTIDE SEQUENCE</scope>
</reference>
<sequence length="151" mass="17093">MQKCWTDQPSWIAGVSPTLSGSEWYQFQWQNKWRAIDARVHGFESPQAAAADAGCAYSEAQLPDKLIENGTDRSSKRGMKPQFLSIHLSRPMRCLAPGQWAAFFDRQVCLGGAMLRGSLSLWDEGIRSPYTSWSHSDFELTYENVALWNCL</sequence>
<proteinExistence type="predicted"/>
<feature type="domain" description="tRNA-specific 2-thiouridylase MnmA-like C-terminal" evidence="1">
    <location>
        <begin position="82"/>
        <end position="114"/>
    </location>
</feature>
<gene>
    <name evidence="2" type="ORF">PXEA_LOCUS29855</name>
</gene>
<evidence type="ECO:0000313" key="2">
    <source>
        <dbReference type="EMBL" id="VEL36415.1"/>
    </source>
</evidence>